<keyword evidence="4" id="KW-0862">Zinc</keyword>
<protein>
    <submittedName>
        <fullName evidence="8">Uncharacterized protein</fullName>
    </submittedName>
</protein>
<dbReference type="SUPFAM" id="SSF57667">
    <property type="entry name" value="beta-beta-alpha zinc fingers"/>
    <property type="match status" value="1"/>
</dbReference>
<dbReference type="InParanoid" id="A0A2N3NFT6"/>
<comment type="caution">
    <text evidence="8">The sequence shown here is derived from an EMBL/GenBank/DDBJ whole genome shotgun (WGS) entry which is preliminary data.</text>
</comment>
<proteinExistence type="predicted"/>
<dbReference type="OrthoDB" id="77607at2759"/>
<keyword evidence="6" id="KW-0539">Nucleus</keyword>
<feature type="compositionally biased region" description="Polar residues" evidence="7">
    <location>
        <begin position="128"/>
        <end position="143"/>
    </location>
</feature>
<keyword evidence="3" id="KW-0863">Zinc-finger</keyword>
<comment type="subcellular location">
    <subcellularLocation>
        <location evidence="1">Nucleus</location>
    </subcellularLocation>
</comment>
<feature type="compositionally biased region" description="Basic and acidic residues" evidence="7">
    <location>
        <begin position="118"/>
        <end position="127"/>
    </location>
</feature>
<feature type="region of interest" description="Disordered" evidence="7">
    <location>
        <begin position="47"/>
        <end position="211"/>
    </location>
</feature>
<keyword evidence="2" id="KW-0479">Metal-binding</keyword>
<evidence type="ECO:0000256" key="5">
    <source>
        <dbReference type="ARBA" id="ARBA00023054"/>
    </source>
</evidence>
<dbReference type="InterPro" id="IPR040050">
    <property type="entry name" value="ZNF830-like"/>
</dbReference>
<feature type="region of interest" description="Disordered" evidence="7">
    <location>
        <begin position="241"/>
        <end position="282"/>
    </location>
</feature>
<evidence type="ECO:0000256" key="4">
    <source>
        <dbReference type="ARBA" id="ARBA00022833"/>
    </source>
</evidence>
<dbReference type="Proteomes" id="UP000233524">
    <property type="component" value="Unassembled WGS sequence"/>
</dbReference>
<gene>
    <name evidence="8" type="ORF">jhhlp_003071</name>
</gene>
<evidence type="ECO:0000256" key="3">
    <source>
        <dbReference type="ARBA" id="ARBA00022771"/>
    </source>
</evidence>
<name>A0A2N3NFT6_9PEZI</name>
<organism evidence="8 9">
    <name type="scientific">Lomentospora prolificans</name>
    <dbReference type="NCBI Taxonomy" id="41688"/>
    <lineage>
        <taxon>Eukaryota</taxon>
        <taxon>Fungi</taxon>
        <taxon>Dikarya</taxon>
        <taxon>Ascomycota</taxon>
        <taxon>Pezizomycotina</taxon>
        <taxon>Sordariomycetes</taxon>
        <taxon>Hypocreomycetidae</taxon>
        <taxon>Microascales</taxon>
        <taxon>Microascaceae</taxon>
        <taxon>Lomentospora</taxon>
    </lineage>
</organism>
<feature type="region of interest" description="Disordered" evidence="7">
    <location>
        <begin position="300"/>
        <end position="363"/>
    </location>
</feature>
<dbReference type="InterPro" id="IPR036236">
    <property type="entry name" value="Znf_C2H2_sf"/>
</dbReference>
<evidence type="ECO:0000256" key="6">
    <source>
        <dbReference type="ARBA" id="ARBA00023242"/>
    </source>
</evidence>
<evidence type="ECO:0000256" key="1">
    <source>
        <dbReference type="ARBA" id="ARBA00004123"/>
    </source>
</evidence>
<dbReference type="GO" id="GO:0008270">
    <property type="term" value="F:zinc ion binding"/>
    <property type="evidence" value="ECO:0007669"/>
    <property type="project" value="UniProtKB-KW"/>
</dbReference>
<dbReference type="Gene3D" id="3.30.160.60">
    <property type="entry name" value="Classic Zinc Finger"/>
    <property type="match status" value="1"/>
</dbReference>
<feature type="compositionally biased region" description="Low complexity" evidence="7">
    <location>
        <begin position="182"/>
        <end position="204"/>
    </location>
</feature>
<feature type="compositionally biased region" description="Low complexity" evidence="7">
    <location>
        <begin position="105"/>
        <end position="117"/>
    </location>
</feature>
<dbReference type="VEuPathDB" id="FungiDB:jhhlp_003071"/>
<accession>A0A2N3NFT6</accession>
<feature type="compositionally biased region" description="Acidic residues" evidence="7">
    <location>
        <begin position="83"/>
        <end position="92"/>
    </location>
</feature>
<dbReference type="GO" id="GO:0005681">
    <property type="term" value="C:spliceosomal complex"/>
    <property type="evidence" value="ECO:0007669"/>
    <property type="project" value="InterPro"/>
</dbReference>
<dbReference type="GO" id="GO:0033314">
    <property type="term" value="P:mitotic DNA replication checkpoint signaling"/>
    <property type="evidence" value="ECO:0007669"/>
    <property type="project" value="TreeGrafter"/>
</dbReference>
<keyword evidence="9" id="KW-1185">Reference proteome</keyword>
<evidence type="ECO:0000313" key="9">
    <source>
        <dbReference type="Proteomes" id="UP000233524"/>
    </source>
</evidence>
<feature type="compositionally biased region" description="Acidic residues" evidence="7">
    <location>
        <begin position="336"/>
        <end position="352"/>
    </location>
</feature>
<dbReference type="GO" id="GO:0033260">
    <property type="term" value="P:nuclear DNA replication"/>
    <property type="evidence" value="ECO:0007669"/>
    <property type="project" value="TreeGrafter"/>
</dbReference>
<dbReference type="EMBL" id="NLAX01000008">
    <property type="protein sequence ID" value="PKS11309.1"/>
    <property type="molecule type" value="Genomic_DNA"/>
</dbReference>
<sequence>MADVRSLLRQQQAARRITHPHALYTESGKLSCLLCGEPVKTEALWDAHVRSPPHRQRLQALAATRERERAAGPSNSTKRKLDVDDDDDEVLDDSIRKKRSRADIASPQPGAAPSASGSEKDGERSGKEQTLTPLSQRTSNTPVQGVEMKIPSRPATPMALRDSVSNSSTPNAHGDHGYFSVRPQSAAQRQTQPQLQQQSKQLTGTTGGQIDESEWAAFEAEIAAATAPYSEDAVISAPAVPANDADGIENPEEAAAPADKEIEAEREDATRALEEEFDEMEELEARARRLKEKREALRLRKASLDGTTNEAESAADPKPSTGVGKENQQSGLAADSAEEDEDDDEDYDEDDYAWGGLRYAGRA</sequence>
<evidence type="ECO:0000256" key="2">
    <source>
        <dbReference type="ARBA" id="ARBA00022723"/>
    </source>
</evidence>
<dbReference type="STRING" id="41688.A0A2N3NFT6"/>
<evidence type="ECO:0000313" key="8">
    <source>
        <dbReference type="EMBL" id="PKS11309.1"/>
    </source>
</evidence>
<dbReference type="PANTHER" id="PTHR13278">
    <property type="entry name" value="ZINC FINGER PROTEIN 830"/>
    <property type="match status" value="1"/>
</dbReference>
<dbReference type="PANTHER" id="PTHR13278:SF0">
    <property type="entry name" value="ZINC FINGER PROTEIN 830"/>
    <property type="match status" value="1"/>
</dbReference>
<keyword evidence="5" id="KW-0175">Coiled coil</keyword>
<dbReference type="GO" id="GO:0044773">
    <property type="term" value="P:mitotic DNA damage checkpoint signaling"/>
    <property type="evidence" value="ECO:0007669"/>
    <property type="project" value="TreeGrafter"/>
</dbReference>
<feature type="compositionally biased region" description="Basic and acidic residues" evidence="7">
    <location>
        <begin position="258"/>
        <end position="274"/>
    </location>
</feature>
<evidence type="ECO:0000256" key="7">
    <source>
        <dbReference type="SAM" id="MobiDB-lite"/>
    </source>
</evidence>
<reference evidence="8 9" key="1">
    <citation type="journal article" date="2017" name="G3 (Bethesda)">
        <title>First Draft Genome Sequence of the Pathogenic Fungus Lomentospora prolificans (Formerly Scedosporium prolificans).</title>
        <authorList>
            <person name="Luo R."/>
            <person name="Zimin A."/>
            <person name="Workman R."/>
            <person name="Fan Y."/>
            <person name="Pertea G."/>
            <person name="Grossman N."/>
            <person name="Wear M.P."/>
            <person name="Jia B."/>
            <person name="Miller H."/>
            <person name="Casadevall A."/>
            <person name="Timp W."/>
            <person name="Zhang S.X."/>
            <person name="Salzberg S.L."/>
        </authorList>
    </citation>
    <scope>NUCLEOTIDE SEQUENCE [LARGE SCALE GENOMIC DNA]</scope>
    <source>
        <strain evidence="8 9">JHH-5317</strain>
    </source>
</reference>
<dbReference type="GO" id="GO:0003676">
    <property type="term" value="F:nucleic acid binding"/>
    <property type="evidence" value="ECO:0007669"/>
    <property type="project" value="InterPro"/>
</dbReference>
<dbReference type="AlphaFoldDB" id="A0A2N3NFT6"/>